<organism evidence="1 2">
    <name type="scientific">Massariosphaeria phaeospora</name>
    <dbReference type="NCBI Taxonomy" id="100035"/>
    <lineage>
        <taxon>Eukaryota</taxon>
        <taxon>Fungi</taxon>
        <taxon>Dikarya</taxon>
        <taxon>Ascomycota</taxon>
        <taxon>Pezizomycotina</taxon>
        <taxon>Dothideomycetes</taxon>
        <taxon>Pleosporomycetidae</taxon>
        <taxon>Pleosporales</taxon>
        <taxon>Pleosporales incertae sedis</taxon>
        <taxon>Massariosphaeria</taxon>
    </lineage>
</organism>
<proteinExistence type="predicted"/>
<dbReference type="Proteomes" id="UP000481861">
    <property type="component" value="Unassembled WGS sequence"/>
</dbReference>
<sequence length="354" mass="39622">MTSKGCLLAPLHSLRSSRLIHSLICSRASQTNTSLSRNNASWAAKNFSSFRALNEEAAKPNAVDDDPKAKRRRLTRLQEKLAWSQYGRMVFIQDVPARRKFAKPFRSMCYQAGLRLSRNHFRVVYSPEEGAQNLKHATFVTFDSVSHADAAIEKFQGGNIGTHTMKMRPAWDEFTYAIQSPHDPLLHAFLKASKNSVRTGNVNMYRAALKPITEKRRVRVDARISRIVDSEDVQLVDTAKEEYKKSLMHLIGNAISGKVAWGQLAKSPHITDPSLFRLHIDFETPEDAAAAMEFISYSQAAEVAARQIEHPGVALADMHPHRLSQLVRKDDKSDLFKDMIATVSPSGDGHAEGT</sequence>
<evidence type="ECO:0000313" key="1">
    <source>
        <dbReference type="EMBL" id="KAF2865612.1"/>
    </source>
</evidence>
<protein>
    <recommendedName>
        <fullName evidence="3">RRM domain-containing protein</fullName>
    </recommendedName>
</protein>
<keyword evidence="2" id="KW-1185">Reference proteome</keyword>
<name>A0A7C8I1L8_9PLEO</name>
<evidence type="ECO:0000313" key="2">
    <source>
        <dbReference type="Proteomes" id="UP000481861"/>
    </source>
</evidence>
<comment type="caution">
    <text evidence="1">The sequence shown here is derived from an EMBL/GenBank/DDBJ whole genome shotgun (WGS) entry which is preliminary data.</text>
</comment>
<dbReference type="CDD" id="cd00590">
    <property type="entry name" value="RRM_SF"/>
    <property type="match status" value="1"/>
</dbReference>
<dbReference type="AlphaFoldDB" id="A0A7C8I1L8"/>
<reference evidence="1 2" key="1">
    <citation type="submission" date="2020-01" db="EMBL/GenBank/DDBJ databases">
        <authorList>
            <consortium name="DOE Joint Genome Institute"/>
            <person name="Haridas S."/>
            <person name="Albert R."/>
            <person name="Binder M."/>
            <person name="Bloem J."/>
            <person name="Labutti K."/>
            <person name="Salamov A."/>
            <person name="Andreopoulos B."/>
            <person name="Baker S.E."/>
            <person name="Barry K."/>
            <person name="Bills G."/>
            <person name="Bluhm B.H."/>
            <person name="Cannon C."/>
            <person name="Castanera R."/>
            <person name="Culley D.E."/>
            <person name="Daum C."/>
            <person name="Ezra D."/>
            <person name="Gonzalez J.B."/>
            <person name="Henrissat B."/>
            <person name="Kuo A."/>
            <person name="Liang C."/>
            <person name="Lipzen A."/>
            <person name="Lutzoni F."/>
            <person name="Magnuson J."/>
            <person name="Mondo S."/>
            <person name="Nolan M."/>
            <person name="Ohm R."/>
            <person name="Pangilinan J."/>
            <person name="Park H.-J.H."/>
            <person name="Ramirez L."/>
            <person name="Alfaro M."/>
            <person name="Sun H."/>
            <person name="Tritt A."/>
            <person name="Yoshinaga Y."/>
            <person name="Zwiers L.-H.L."/>
            <person name="Turgeon B.G."/>
            <person name="Goodwin S.B."/>
            <person name="Spatafora J.W."/>
            <person name="Crous P.W."/>
            <person name="Grigoriev I.V."/>
        </authorList>
    </citation>
    <scope>NUCLEOTIDE SEQUENCE [LARGE SCALE GENOMIC DNA]</scope>
    <source>
        <strain evidence="1 2">CBS 611.86</strain>
    </source>
</reference>
<dbReference type="EMBL" id="JAADJZ010000032">
    <property type="protein sequence ID" value="KAF2865612.1"/>
    <property type="molecule type" value="Genomic_DNA"/>
</dbReference>
<accession>A0A7C8I1L8</accession>
<evidence type="ECO:0008006" key="3">
    <source>
        <dbReference type="Google" id="ProtNLM"/>
    </source>
</evidence>
<gene>
    <name evidence="1" type="ORF">BDV95DRAFT_599592</name>
</gene>